<dbReference type="AlphaFoldDB" id="A0A9E9CAW6"/>
<proteinExistence type="predicted"/>
<accession>A0A9E9CAW6</accession>
<sequence length="47" mass="5259">MNSTKNESTPVEISPAPFNNADSFDFETWASLVKRQMIACLRKRGAV</sequence>
<keyword evidence="2" id="KW-1185">Reference proteome</keyword>
<evidence type="ECO:0000313" key="1">
    <source>
        <dbReference type="EMBL" id="WAL61532.1"/>
    </source>
</evidence>
<gene>
    <name evidence="1" type="ORF">OXH18_05965</name>
</gene>
<reference evidence="1" key="1">
    <citation type="submission" date="2022-12" db="EMBL/GenBank/DDBJ databases">
        <title>Polyphasic identification of a Novel Hot-Spring Cyanobacterium Ocullathermofonsia sinensis gen nov. sp. nov. and Genomic Insights on its Adaptations to the Thermal Habitat.</title>
        <authorList>
            <person name="Daroch M."/>
            <person name="Tang J."/>
            <person name="Jiang Y."/>
        </authorList>
    </citation>
    <scope>NUCLEOTIDE SEQUENCE</scope>
    <source>
        <strain evidence="1">PKUAC-SCTA174</strain>
    </source>
</reference>
<dbReference type="Proteomes" id="UP001163152">
    <property type="component" value="Chromosome"/>
</dbReference>
<dbReference type="EMBL" id="CP113797">
    <property type="protein sequence ID" value="WAL61532.1"/>
    <property type="molecule type" value="Genomic_DNA"/>
</dbReference>
<evidence type="ECO:0000313" key="2">
    <source>
        <dbReference type="Proteomes" id="UP001163152"/>
    </source>
</evidence>
<dbReference type="KEGG" id="tsin:OXH18_05965"/>
<name>A0A9E9CAW6_9CYAN</name>
<organism evidence="1 2">
    <name type="scientific">Thermocoleostomius sinensis A174</name>
    <dbReference type="NCBI Taxonomy" id="2016057"/>
    <lineage>
        <taxon>Bacteria</taxon>
        <taxon>Bacillati</taxon>
        <taxon>Cyanobacteriota</taxon>
        <taxon>Cyanophyceae</taxon>
        <taxon>Oculatellales</taxon>
        <taxon>Oculatellaceae</taxon>
        <taxon>Thermocoleostomius</taxon>
    </lineage>
</organism>
<protein>
    <submittedName>
        <fullName evidence="1">Uncharacterized protein</fullName>
    </submittedName>
</protein>
<dbReference type="RefSeq" id="WP_268611522.1">
    <property type="nucleotide sequence ID" value="NZ_CP113797.1"/>
</dbReference>